<dbReference type="PANTHER" id="PTHR46380:SF2">
    <property type="entry name" value="CYCLIN-D-BINDING MYB-LIKE TRANSCRIPTION FACTOR 1"/>
    <property type="match status" value="1"/>
</dbReference>
<name>A0A238FHF6_9BASI</name>
<feature type="compositionally biased region" description="Polar residues" evidence="4">
    <location>
        <begin position="144"/>
        <end position="155"/>
    </location>
</feature>
<organism evidence="7 8">
    <name type="scientific">Microbotryum intermedium</name>
    <dbReference type="NCBI Taxonomy" id="269621"/>
    <lineage>
        <taxon>Eukaryota</taxon>
        <taxon>Fungi</taxon>
        <taxon>Dikarya</taxon>
        <taxon>Basidiomycota</taxon>
        <taxon>Pucciniomycotina</taxon>
        <taxon>Microbotryomycetes</taxon>
        <taxon>Microbotryales</taxon>
        <taxon>Microbotryaceae</taxon>
        <taxon>Microbotryum</taxon>
    </lineage>
</organism>
<evidence type="ECO:0000256" key="3">
    <source>
        <dbReference type="ARBA" id="ARBA00023242"/>
    </source>
</evidence>
<feature type="domain" description="HTH myb-type" evidence="6">
    <location>
        <begin position="592"/>
        <end position="643"/>
    </location>
</feature>
<feature type="compositionally biased region" description="Acidic residues" evidence="4">
    <location>
        <begin position="59"/>
        <end position="69"/>
    </location>
</feature>
<evidence type="ECO:0000256" key="4">
    <source>
        <dbReference type="SAM" id="MobiDB-lite"/>
    </source>
</evidence>
<dbReference type="InterPro" id="IPR001005">
    <property type="entry name" value="SANT/Myb"/>
</dbReference>
<evidence type="ECO:0000259" key="6">
    <source>
        <dbReference type="PROSITE" id="PS51294"/>
    </source>
</evidence>
<dbReference type="InterPro" id="IPR009057">
    <property type="entry name" value="Homeodomain-like_sf"/>
</dbReference>
<feature type="compositionally biased region" description="Acidic residues" evidence="4">
    <location>
        <begin position="398"/>
        <end position="410"/>
    </location>
</feature>
<feature type="compositionally biased region" description="Basic and acidic residues" evidence="4">
    <location>
        <begin position="161"/>
        <end position="173"/>
    </location>
</feature>
<feature type="region of interest" description="Disordered" evidence="4">
    <location>
        <begin position="807"/>
        <end position="858"/>
    </location>
</feature>
<proteinExistence type="predicted"/>
<dbReference type="EMBL" id="FMSP01000009">
    <property type="protein sequence ID" value="SCV72615.1"/>
    <property type="molecule type" value="Genomic_DNA"/>
</dbReference>
<evidence type="ECO:0000256" key="1">
    <source>
        <dbReference type="ARBA" id="ARBA00004123"/>
    </source>
</evidence>
<feature type="compositionally biased region" description="Basic residues" evidence="4">
    <location>
        <begin position="73"/>
        <end position="83"/>
    </location>
</feature>
<keyword evidence="3" id="KW-0539">Nucleus</keyword>
<feature type="compositionally biased region" description="Basic and acidic residues" evidence="4">
    <location>
        <begin position="345"/>
        <end position="361"/>
    </location>
</feature>
<keyword evidence="8" id="KW-1185">Reference proteome</keyword>
<feature type="domain" description="Myb-like" evidence="5">
    <location>
        <begin position="592"/>
        <end position="641"/>
    </location>
</feature>
<feature type="compositionally biased region" description="Polar residues" evidence="4">
    <location>
        <begin position="825"/>
        <end position="834"/>
    </location>
</feature>
<feature type="compositionally biased region" description="Low complexity" evidence="4">
    <location>
        <begin position="333"/>
        <end position="342"/>
    </location>
</feature>
<dbReference type="PROSITE" id="PS50090">
    <property type="entry name" value="MYB_LIKE"/>
    <property type="match status" value="2"/>
</dbReference>
<dbReference type="SUPFAM" id="SSF46689">
    <property type="entry name" value="Homeodomain-like"/>
    <property type="match status" value="2"/>
</dbReference>
<dbReference type="PANTHER" id="PTHR46380">
    <property type="entry name" value="CYCLIN-D-BINDING MYB-LIKE TRANSCRIPTION FACTOR 1"/>
    <property type="match status" value="1"/>
</dbReference>
<feature type="region of interest" description="Disordered" evidence="4">
    <location>
        <begin position="326"/>
        <end position="470"/>
    </location>
</feature>
<protein>
    <submittedName>
        <fullName evidence="7">BQ2448_4152 protein</fullName>
    </submittedName>
</protein>
<feature type="region of interest" description="Disordered" evidence="4">
    <location>
        <begin position="1"/>
        <end position="298"/>
    </location>
</feature>
<feature type="compositionally biased region" description="Polar residues" evidence="4">
    <location>
        <begin position="362"/>
        <end position="384"/>
    </location>
</feature>
<feature type="compositionally biased region" description="Basic and acidic residues" evidence="4">
    <location>
        <begin position="249"/>
        <end position="258"/>
    </location>
</feature>
<evidence type="ECO:0000256" key="2">
    <source>
        <dbReference type="ARBA" id="ARBA00023125"/>
    </source>
</evidence>
<dbReference type="OrthoDB" id="39591at2759"/>
<dbReference type="InterPro" id="IPR017930">
    <property type="entry name" value="Myb_dom"/>
</dbReference>
<feature type="domain" description="Myb-like" evidence="5">
    <location>
        <begin position="644"/>
        <end position="695"/>
    </location>
</feature>
<dbReference type="CDD" id="cd00167">
    <property type="entry name" value="SANT"/>
    <property type="match status" value="2"/>
</dbReference>
<feature type="compositionally biased region" description="Basic and acidic residues" evidence="4">
    <location>
        <begin position="132"/>
        <end position="141"/>
    </location>
</feature>
<dbReference type="STRING" id="269621.A0A238FHF6"/>
<feature type="compositionally biased region" description="Basic residues" evidence="4">
    <location>
        <begin position="174"/>
        <end position="184"/>
    </location>
</feature>
<comment type="subcellular location">
    <subcellularLocation>
        <location evidence="1">Nucleus</location>
    </subcellularLocation>
</comment>
<dbReference type="Gene3D" id="1.10.10.60">
    <property type="entry name" value="Homeodomain-like"/>
    <property type="match status" value="2"/>
</dbReference>
<evidence type="ECO:0000259" key="5">
    <source>
        <dbReference type="PROSITE" id="PS50090"/>
    </source>
</evidence>
<dbReference type="Proteomes" id="UP000198372">
    <property type="component" value="Unassembled WGS sequence"/>
</dbReference>
<keyword evidence="2" id="KW-0238">DNA-binding</keyword>
<reference evidence="8" key="1">
    <citation type="submission" date="2016-09" db="EMBL/GenBank/DDBJ databases">
        <authorList>
            <person name="Jeantristanb JTB J.-T."/>
            <person name="Ricardo R."/>
        </authorList>
    </citation>
    <scope>NUCLEOTIDE SEQUENCE [LARGE SCALE GENOMIC DNA]</scope>
</reference>
<sequence>MAKSKHPRTVESSKETSSKALSMERKRLAKLPTSLEGEQVAAASGSGWTSIIRQGSLDVDNEEVNDDEVEAKRGKKDKSKKRKKEEEVDQPEEDQASPSKNTRRDKHAPDADDIEEQSVGRTSKNAKRAHKEKGPEPRQDTAPEPTTMTNSNSDGMNVGLDVHDEHDTDERESKRRKKDKKSRKLSMTTSPATGEAATGEELVHDEDSKAKKKALKKAKKERRRAEAAEAQAGRVFEDEQQQLEPGIAEEERGAEKQRKKEGKKKKGKAVEESLSQTSANKRETAGTSKASSTASDTQALLQKSVNAVASTSAAITNDAAGTAQVSKFARPQATAAAAAASAEPVPRKNADKASSKKDKATSEAQLDPPQSQKSGATQEPTSKQAAPPARARKKPEVAEDSSESDGDIDVESLIQSLMVAHPKPKAKVKPTTSEKAPKSTPTEEETRKAPKDKGKKNAVSNDVPEQDGEDKAPSIAAFQGMEPMEILRSKWLTPSQLELVKSAHPEFWYNSGRFSRTEEEQIRRAVNRYRSARGLTEAEMVTIISTPRNKKHADANIKELVQGNEGFWPEIAGSVERRSLLSIYNYVKRKYNPLARAGPWTAEEDAALRRGYQEHGSNWQQISDEVGRAAFDCQDRYQKQLSTKNERNTGSWNDDETERLRRAVAKHGSSSWAVVAKVVGQRTPAQCRTKWTGDIARPDAISQPEEHLSQPEHRSNLVHALKDLKVKDESEIQSWAFDDPVLKYHSAKALHDRWNRLLKQALKALNGQDDSKGYTYADKLEWLLNRYPKPGVYLNRRQWLKTPQGIAADSKMTKKKKKPRLAPSKASNLSQAFVDSSDDESGSSSEEEDEGEDKLDDD</sequence>
<dbReference type="SMART" id="SM00717">
    <property type="entry name" value="SANT"/>
    <property type="match status" value="3"/>
</dbReference>
<dbReference type="GO" id="GO:0003700">
    <property type="term" value="F:DNA-binding transcription factor activity"/>
    <property type="evidence" value="ECO:0007669"/>
    <property type="project" value="TreeGrafter"/>
</dbReference>
<evidence type="ECO:0000313" key="8">
    <source>
        <dbReference type="Proteomes" id="UP000198372"/>
    </source>
</evidence>
<dbReference type="AlphaFoldDB" id="A0A238FHF6"/>
<dbReference type="GO" id="GO:0005634">
    <property type="term" value="C:nucleus"/>
    <property type="evidence" value="ECO:0007669"/>
    <property type="project" value="UniProtKB-SubCell"/>
</dbReference>
<accession>A0A238FHF6</accession>
<evidence type="ECO:0000313" key="7">
    <source>
        <dbReference type="EMBL" id="SCV72615.1"/>
    </source>
</evidence>
<gene>
    <name evidence="7" type="ORF">BQ2448_4152</name>
</gene>
<feature type="compositionally biased region" description="Basic residues" evidence="4">
    <location>
        <begin position="210"/>
        <end position="222"/>
    </location>
</feature>
<dbReference type="PROSITE" id="PS51294">
    <property type="entry name" value="HTH_MYB"/>
    <property type="match status" value="2"/>
</dbReference>
<feature type="compositionally biased region" description="Acidic residues" evidence="4">
    <location>
        <begin position="836"/>
        <end position="858"/>
    </location>
</feature>
<dbReference type="GO" id="GO:0000976">
    <property type="term" value="F:transcription cis-regulatory region binding"/>
    <property type="evidence" value="ECO:0007669"/>
    <property type="project" value="TreeGrafter"/>
</dbReference>
<feature type="compositionally biased region" description="Low complexity" evidence="4">
    <location>
        <begin position="285"/>
        <end position="298"/>
    </location>
</feature>
<feature type="domain" description="HTH myb-type" evidence="6">
    <location>
        <begin position="644"/>
        <end position="700"/>
    </location>
</feature>
<dbReference type="Pfam" id="PF13921">
    <property type="entry name" value="Myb_DNA-bind_6"/>
    <property type="match status" value="1"/>
</dbReference>
<feature type="compositionally biased region" description="Basic and acidic residues" evidence="4">
    <location>
        <begin position="8"/>
        <end position="26"/>
    </location>
</feature>
<dbReference type="InterPro" id="IPR051651">
    <property type="entry name" value="DMTF1_DNA-bind_reg"/>
</dbReference>